<evidence type="ECO:0000313" key="5">
    <source>
        <dbReference type="Proteomes" id="UP000238762"/>
    </source>
</evidence>
<dbReference type="InterPro" id="IPR045429">
    <property type="entry name" value="EAD10"/>
</dbReference>
<dbReference type="AlphaFoldDB" id="A0A2T1CA00"/>
<sequence>MINPEELIDRIAKNQQTDADIVALHQLLSACDRQAMTQLGKYNVNIPAGKKIHIGDRIYNQLDQEAMAAIVKAIQAASGIHQDTQGGDAAGRDIDKRNVYKNCTFIQMLAGESKSSSFRQESLPDLDWGKIPLESIQQAYQDSLPPDAGVWNLAENDIAQRLQTIEQFRRLPEFFERLSQDKNVPLEIRHQLKEISNELASKKHPENIKNKSSTDLFSTQSRKLESYLIVTLEPNEDSNEQFLLNAWLIIDDSVKDISKFEPLVQESEQQKGILWKFNKNINSLNKQEQLNKFLEQQLNKFIKKALKYLRGKKYRLIIEFFLPSNLMCIEIDRWKTPDPIADEITLGIQYPIRLRSLERLNPDYLDSYLSQWYEYWDKVRDILQNEPLPDLFEHLQEMESFNWKLLRSNLKDKVGLKVTCAHPESMRKDLFRAILQATTPIAIWIRNDIPNLDRVTALDEILTFKPLCYLCESVRQTREKADAQTEEHLGFHLAILWENPYRLTPDVMVELIAPGQ</sequence>
<comment type="caution">
    <text evidence="4">The sequence shown here is derived from an EMBL/GenBank/DDBJ whole genome shotgun (WGS) entry which is preliminary data.</text>
</comment>
<dbReference type="Pfam" id="PF20028">
    <property type="entry name" value="VMAP-C"/>
    <property type="match status" value="1"/>
</dbReference>
<evidence type="ECO:0000259" key="1">
    <source>
        <dbReference type="Pfam" id="PF19954"/>
    </source>
</evidence>
<dbReference type="OrthoDB" id="8479370at2"/>
<organism evidence="4 5">
    <name type="scientific">Merismopedia glauca CCAP 1448/3</name>
    <dbReference type="NCBI Taxonomy" id="1296344"/>
    <lineage>
        <taxon>Bacteria</taxon>
        <taxon>Bacillati</taxon>
        <taxon>Cyanobacteriota</taxon>
        <taxon>Cyanophyceae</taxon>
        <taxon>Synechococcales</taxon>
        <taxon>Merismopediaceae</taxon>
        <taxon>Merismopedia</taxon>
    </lineage>
</organism>
<gene>
    <name evidence="4" type="ORF">C7B64_01700</name>
</gene>
<feature type="domain" description="vWA-MoxR associated protein middle region 1" evidence="2">
    <location>
        <begin position="135"/>
        <end position="231"/>
    </location>
</feature>
<proteinExistence type="predicted"/>
<dbReference type="Proteomes" id="UP000238762">
    <property type="component" value="Unassembled WGS sequence"/>
</dbReference>
<reference evidence="4 5" key="1">
    <citation type="submission" date="2018-02" db="EMBL/GenBank/DDBJ databases">
        <authorList>
            <person name="Cohen D.B."/>
            <person name="Kent A.D."/>
        </authorList>
    </citation>
    <scope>NUCLEOTIDE SEQUENCE [LARGE SCALE GENOMIC DNA]</scope>
    <source>
        <strain evidence="4 5">CCAP 1448/3</strain>
    </source>
</reference>
<dbReference type="EMBL" id="PVWJ01000005">
    <property type="protein sequence ID" value="PSB04963.1"/>
    <property type="molecule type" value="Genomic_DNA"/>
</dbReference>
<reference evidence="4 5" key="2">
    <citation type="submission" date="2018-03" db="EMBL/GenBank/DDBJ databases">
        <title>The ancient ancestry and fast evolution of plastids.</title>
        <authorList>
            <person name="Moore K.R."/>
            <person name="Magnabosco C."/>
            <person name="Momper L."/>
            <person name="Gold D.A."/>
            <person name="Bosak T."/>
            <person name="Fournier G.P."/>
        </authorList>
    </citation>
    <scope>NUCLEOTIDE SEQUENCE [LARGE SCALE GENOMIC DNA]</scope>
    <source>
        <strain evidence="4 5">CCAP 1448/3</strain>
    </source>
</reference>
<name>A0A2T1CA00_9CYAN</name>
<feature type="domain" description="Effector-associated" evidence="1">
    <location>
        <begin position="3"/>
        <end position="74"/>
    </location>
</feature>
<evidence type="ECO:0000313" key="4">
    <source>
        <dbReference type="EMBL" id="PSB04963.1"/>
    </source>
</evidence>
<dbReference type="Pfam" id="PF19963">
    <property type="entry name" value="VMAP-M1"/>
    <property type="match status" value="1"/>
</dbReference>
<dbReference type="InterPro" id="IPR045450">
    <property type="entry name" value="VMAP_C"/>
</dbReference>
<evidence type="ECO:0000259" key="3">
    <source>
        <dbReference type="Pfam" id="PF20028"/>
    </source>
</evidence>
<protein>
    <submittedName>
        <fullName evidence="4">Uncharacterized protein</fullName>
    </submittedName>
</protein>
<keyword evidence="5" id="KW-1185">Reference proteome</keyword>
<evidence type="ECO:0000259" key="2">
    <source>
        <dbReference type="Pfam" id="PF19963"/>
    </source>
</evidence>
<feature type="domain" description="vWA-MoxR associated protein C-terminal" evidence="3">
    <location>
        <begin position="262"/>
        <end position="500"/>
    </location>
</feature>
<accession>A0A2T1CA00</accession>
<dbReference type="RefSeq" id="WP_106286930.1">
    <property type="nucleotide sequence ID" value="NZ_CAWNTC010000136.1"/>
</dbReference>
<dbReference type="InterPro" id="IPR045440">
    <property type="entry name" value="VMAP-M1"/>
</dbReference>
<dbReference type="Pfam" id="PF19954">
    <property type="entry name" value="EAD10"/>
    <property type="match status" value="1"/>
</dbReference>